<comment type="caution">
    <text evidence="1">The sequence shown here is derived from an EMBL/GenBank/DDBJ whole genome shotgun (WGS) entry which is preliminary data.</text>
</comment>
<name>A0A2M6XDF0_9BACT</name>
<proteinExistence type="predicted"/>
<dbReference type="AlphaFoldDB" id="A0A2M6XDF0"/>
<reference evidence="2" key="1">
    <citation type="submission" date="2017-09" db="EMBL/GenBank/DDBJ databases">
        <title>Depth-based differentiation of microbial function through sediment-hosted aquifers and enrichment of novel symbionts in the deep terrestrial subsurface.</title>
        <authorList>
            <person name="Probst A.J."/>
            <person name="Ladd B."/>
            <person name="Jarett J.K."/>
            <person name="Geller-Mcgrath D.E."/>
            <person name="Sieber C.M.K."/>
            <person name="Emerson J.B."/>
            <person name="Anantharaman K."/>
            <person name="Thomas B.C."/>
            <person name="Malmstrom R."/>
            <person name="Stieglmeier M."/>
            <person name="Klingl A."/>
            <person name="Woyke T."/>
            <person name="Ryan C.M."/>
            <person name="Banfield J.F."/>
        </authorList>
    </citation>
    <scope>NUCLEOTIDE SEQUENCE [LARGE SCALE GENOMIC DNA]</scope>
</reference>
<organism evidence="1 2">
    <name type="scientific">Candidatus Shapirobacteria bacterium CG08_land_8_20_14_0_20_39_18</name>
    <dbReference type="NCBI Taxonomy" id="1974883"/>
    <lineage>
        <taxon>Bacteria</taxon>
        <taxon>Candidatus Shapironibacteriota</taxon>
    </lineage>
</organism>
<dbReference type="EMBL" id="PEYO01000010">
    <property type="protein sequence ID" value="PIU03705.1"/>
    <property type="molecule type" value="Genomic_DNA"/>
</dbReference>
<sequence>MPILPEREHRPIPSESVLVVEAGGTISETQAEKEGLVQRVEEPVLEKPVIGQGGQVLVQPAPSPTSQIVLPISRQTYLNPKNWHKPVKLALTWLLRWIERLRKIYPGTTFQE</sequence>
<evidence type="ECO:0000313" key="1">
    <source>
        <dbReference type="EMBL" id="PIU03705.1"/>
    </source>
</evidence>
<accession>A0A2M6XDF0</accession>
<gene>
    <name evidence="1" type="ORF">COT44_01910</name>
</gene>
<evidence type="ECO:0000313" key="2">
    <source>
        <dbReference type="Proteomes" id="UP000228996"/>
    </source>
</evidence>
<protein>
    <submittedName>
        <fullName evidence="1">Uncharacterized protein</fullName>
    </submittedName>
</protein>
<dbReference type="Proteomes" id="UP000228996">
    <property type="component" value="Unassembled WGS sequence"/>
</dbReference>